<dbReference type="Proteomes" id="UP000271098">
    <property type="component" value="Unassembled WGS sequence"/>
</dbReference>
<sequence>MQSARICSSPFQFDVHEQKILVGFAREVVAADSLSLCLAACLNAFDSFGFECESVMYYPVDSECILNTEDRLDRPDLFVDELEDKVIYLDNNCAGCMFLSRQCLLECYIIIRA</sequence>
<dbReference type="PANTHER" id="PTHR47327:SF12">
    <property type="entry name" value="APPLE DOMAIN-CONTAINING PROTEIN"/>
    <property type="match status" value="1"/>
</dbReference>
<reference evidence="2 3" key="1">
    <citation type="submission" date="2018-11" db="EMBL/GenBank/DDBJ databases">
        <authorList>
            <consortium name="Pathogen Informatics"/>
        </authorList>
    </citation>
    <scope>NUCLEOTIDE SEQUENCE [LARGE SCALE GENOMIC DNA]</scope>
</reference>
<organism evidence="2 3">
    <name type="scientific">Gongylonema pulchrum</name>
    <dbReference type="NCBI Taxonomy" id="637853"/>
    <lineage>
        <taxon>Eukaryota</taxon>
        <taxon>Metazoa</taxon>
        <taxon>Ecdysozoa</taxon>
        <taxon>Nematoda</taxon>
        <taxon>Chromadorea</taxon>
        <taxon>Rhabditida</taxon>
        <taxon>Spirurina</taxon>
        <taxon>Spiruromorpha</taxon>
        <taxon>Spiruroidea</taxon>
        <taxon>Gongylonematidae</taxon>
        <taxon>Gongylonema</taxon>
    </lineage>
</organism>
<dbReference type="AlphaFoldDB" id="A0A3P6S9V6"/>
<dbReference type="FunFam" id="3.50.4.10:FF:000014">
    <property type="entry name" value="NOmpA Homolog (Drosophila nompA: no mechanoreceptor potential A)"/>
    <property type="match status" value="1"/>
</dbReference>
<dbReference type="SUPFAM" id="SSF57414">
    <property type="entry name" value="Hairpin loop containing domain-like"/>
    <property type="match status" value="1"/>
</dbReference>
<dbReference type="Gene3D" id="3.50.4.10">
    <property type="entry name" value="Hepatocyte Growth Factor"/>
    <property type="match status" value="1"/>
</dbReference>
<name>A0A3P6S9V6_9BILA</name>
<dbReference type="InterPro" id="IPR003609">
    <property type="entry name" value="Pan_app"/>
</dbReference>
<evidence type="ECO:0000259" key="1">
    <source>
        <dbReference type="PROSITE" id="PS50948"/>
    </source>
</evidence>
<dbReference type="Pfam" id="PF00024">
    <property type="entry name" value="PAN_1"/>
    <property type="match status" value="1"/>
</dbReference>
<keyword evidence="3" id="KW-1185">Reference proteome</keyword>
<proteinExistence type="predicted"/>
<dbReference type="SMART" id="SM00473">
    <property type="entry name" value="PAN_AP"/>
    <property type="match status" value="1"/>
</dbReference>
<evidence type="ECO:0000313" key="3">
    <source>
        <dbReference type="Proteomes" id="UP000271098"/>
    </source>
</evidence>
<dbReference type="PROSITE" id="PS50948">
    <property type="entry name" value="PAN"/>
    <property type="match status" value="1"/>
</dbReference>
<dbReference type="CDD" id="cd01099">
    <property type="entry name" value="PAN_AP_HGF"/>
    <property type="match status" value="1"/>
</dbReference>
<feature type="domain" description="Apple" evidence="1">
    <location>
        <begin position="7"/>
        <end position="93"/>
    </location>
</feature>
<dbReference type="EMBL" id="UYRT01011540">
    <property type="protein sequence ID" value="VDK50758.1"/>
    <property type="molecule type" value="Genomic_DNA"/>
</dbReference>
<gene>
    <name evidence="2" type="ORF">GPUH_LOCUS5429</name>
</gene>
<dbReference type="OrthoDB" id="5867217at2759"/>
<dbReference type="InterPro" id="IPR052774">
    <property type="entry name" value="Celegans_DevNeuronal_Protein"/>
</dbReference>
<evidence type="ECO:0000313" key="2">
    <source>
        <dbReference type="EMBL" id="VDK50758.1"/>
    </source>
</evidence>
<dbReference type="GO" id="GO:0009653">
    <property type="term" value="P:anatomical structure morphogenesis"/>
    <property type="evidence" value="ECO:0007669"/>
    <property type="project" value="TreeGrafter"/>
</dbReference>
<dbReference type="PANTHER" id="PTHR47327">
    <property type="entry name" value="FI18240P1-RELATED"/>
    <property type="match status" value="1"/>
</dbReference>
<protein>
    <recommendedName>
        <fullName evidence="1">Apple domain-containing protein</fullName>
    </recommendedName>
</protein>
<accession>A0A3P6S9V6</accession>